<dbReference type="EMBL" id="JACGWS010000003">
    <property type="protein sequence ID" value="MBC8754184.1"/>
    <property type="molecule type" value="Genomic_DNA"/>
</dbReference>
<proteinExistence type="predicted"/>
<name>A0ABR7Q6I9_9FLAO</name>
<comment type="caution">
    <text evidence="1">The sequence shown here is derived from an EMBL/GenBank/DDBJ whole genome shotgun (WGS) entry which is preliminary data.</text>
</comment>
<gene>
    <name evidence="1" type="ORF">H2O64_05840</name>
</gene>
<protein>
    <submittedName>
        <fullName evidence="1">Uncharacterized protein</fullName>
    </submittedName>
</protein>
<evidence type="ECO:0000313" key="1">
    <source>
        <dbReference type="EMBL" id="MBC8754184.1"/>
    </source>
</evidence>
<evidence type="ECO:0000313" key="2">
    <source>
        <dbReference type="Proteomes" id="UP000619238"/>
    </source>
</evidence>
<dbReference type="RefSeq" id="WP_187561232.1">
    <property type="nucleotide sequence ID" value="NZ_JACGWS010000003.1"/>
</dbReference>
<dbReference type="Proteomes" id="UP000619238">
    <property type="component" value="Unassembled WGS sequence"/>
</dbReference>
<accession>A0ABR7Q6I9</accession>
<organism evidence="1 2">
    <name type="scientific">Kordia aestuariivivens</name>
    <dbReference type="NCBI Taxonomy" id="2759037"/>
    <lineage>
        <taxon>Bacteria</taxon>
        <taxon>Pseudomonadati</taxon>
        <taxon>Bacteroidota</taxon>
        <taxon>Flavobacteriia</taxon>
        <taxon>Flavobacteriales</taxon>
        <taxon>Flavobacteriaceae</taxon>
        <taxon>Kordia</taxon>
    </lineage>
</organism>
<reference evidence="1 2" key="1">
    <citation type="submission" date="2020-07" db="EMBL/GenBank/DDBJ databases">
        <title>Description of Kordia aestuariivivens sp. nov., isolated from a tidal flat.</title>
        <authorList>
            <person name="Park S."/>
            <person name="Yoon J.-H."/>
        </authorList>
    </citation>
    <scope>NUCLEOTIDE SEQUENCE [LARGE SCALE GENOMIC DNA]</scope>
    <source>
        <strain evidence="1 2">YSTF-M3</strain>
    </source>
</reference>
<keyword evidence="2" id="KW-1185">Reference proteome</keyword>
<sequence>MKPKIQKLLTDMIDNFDYRVVVKPDNCLIRAQKEIGIRMANSRVLNLFGWINPRNHNLPDFNPNKYVIYEREFMSKEGFERASREFKLVFEKIPELNYIFKLKEEHVEFNASLSKNDIEEIYEFVKTNYNVPIRDFQRRTR</sequence>